<evidence type="ECO:0000259" key="9">
    <source>
        <dbReference type="PROSITE" id="PS50863"/>
    </source>
</evidence>
<comment type="similarity">
    <text evidence="3">Belongs to the ARF family.</text>
</comment>
<dbReference type="InterPro" id="IPR015300">
    <property type="entry name" value="DNA-bd_pseudobarrel_sf"/>
</dbReference>
<dbReference type="InterPro" id="IPR003340">
    <property type="entry name" value="B3_DNA-bd"/>
</dbReference>
<dbReference type="InterPro" id="IPR044835">
    <property type="entry name" value="ARF_plant"/>
</dbReference>
<evidence type="ECO:0000256" key="3">
    <source>
        <dbReference type="ARBA" id="ARBA00007853"/>
    </source>
</evidence>
<dbReference type="ExpressionAtlas" id="A0A1D6MTU8">
    <property type="expression patterns" value="baseline and differential"/>
</dbReference>
<name>A0A1D6MTU8_MAIZE</name>
<dbReference type="GO" id="GO:0006355">
    <property type="term" value="P:regulation of DNA-templated transcription"/>
    <property type="evidence" value="ECO:0007669"/>
    <property type="project" value="InterPro"/>
</dbReference>
<dbReference type="GO" id="GO:0009734">
    <property type="term" value="P:auxin-activated signaling pathway"/>
    <property type="evidence" value="ECO:0007669"/>
    <property type="project" value="UniProtKB-KW"/>
</dbReference>
<dbReference type="Gene3D" id="2.40.330.10">
    <property type="entry name" value="DNA-binding pseudobarrel domain"/>
    <property type="match status" value="1"/>
</dbReference>
<organism evidence="10">
    <name type="scientific">Zea mays</name>
    <name type="common">Maize</name>
    <dbReference type="NCBI Taxonomy" id="4577"/>
    <lineage>
        <taxon>Eukaryota</taxon>
        <taxon>Viridiplantae</taxon>
        <taxon>Streptophyta</taxon>
        <taxon>Embryophyta</taxon>
        <taxon>Tracheophyta</taxon>
        <taxon>Spermatophyta</taxon>
        <taxon>Magnoliopsida</taxon>
        <taxon>Liliopsida</taxon>
        <taxon>Poales</taxon>
        <taxon>Poaceae</taxon>
        <taxon>PACMAD clade</taxon>
        <taxon>Panicoideae</taxon>
        <taxon>Andropogonodae</taxon>
        <taxon>Andropogoneae</taxon>
        <taxon>Tripsacinae</taxon>
        <taxon>Zea</taxon>
    </lineage>
</organism>
<evidence type="ECO:0000256" key="7">
    <source>
        <dbReference type="ARBA" id="ARBA00023242"/>
    </source>
</evidence>
<gene>
    <name evidence="10" type="ORF">ZEAMMB73_Zm00001d041056</name>
</gene>
<evidence type="ECO:0000256" key="6">
    <source>
        <dbReference type="ARBA" id="ARBA00023163"/>
    </source>
</evidence>
<feature type="domain" description="TF-B3" evidence="9">
    <location>
        <begin position="137"/>
        <end position="239"/>
    </location>
</feature>
<evidence type="ECO:0000256" key="2">
    <source>
        <dbReference type="ARBA" id="ARBA00004123"/>
    </source>
</evidence>
<keyword evidence="7" id="KW-0539">Nucleus</keyword>
<dbReference type="SUPFAM" id="SSF101936">
    <property type="entry name" value="DNA-binding pseudobarrel domain"/>
    <property type="match status" value="1"/>
</dbReference>
<dbReference type="FunFam" id="2.40.330.10:FF:000001">
    <property type="entry name" value="Auxin response factor"/>
    <property type="match status" value="1"/>
</dbReference>
<comment type="function">
    <text evidence="1">Auxin response factors (ARFs) are transcriptional factors that bind specifically to the DNA sequence 5'-TGTCTC-3' found in the auxin-responsive promoter elements (AuxREs).</text>
</comment>
<keyword evidence="4" id="KW-0805">Transcription regulation</keyword>
<comment type="subcellular location">
    <subcellularLocation>
        <location evidence="2">Nucleus</location>
    </subcellularLocation>
</comment>
<dbReference type="SMART" id="SM01019">
    <property type="entry name" value="B3"/>
    <property type="match status" value="1"/>
</dbReference>
<evidence type="ECO:0000256" key="1">
    <source>
        <dbReference type="ARBA" id="ARBA00003182"/>
    </source>
</evidence>
<accession>A0A1D6MTU8</accession>
<dbReference type="GO" id="GO:0005634">
    <property type="term" value="C:nucleus"/>
    <property type="evidence" value="ECO:0007669"/>
    <property type="project" value="UniProtKB-SubCell"/>
</dbReference>
<sequence>MAAAACAGAEAGRGCGGKDALFVELWKACAGPLSCVPPLGEKVYYLPQGHIEQVEASTNQLAEQQGTPLYNLPWKIPCKLMNIELKVEPDTDEVYAQLTLLPDKKQDENTSTTVEEEEVVVPPALPATNEGPHIHSFCKTLTASDTSTHGGFSVLRRHADECLPPLDMSQHPPNQELVAKDLHGAEWRFRHIFRGQPRRHLLQSGWSVFVSAKRLVAGDAFIFLRGENGELRVGVRRALRHQTTIPSSVISSHNMHLGVLATAWHAVNTDSMFTVYYKPRTSPAEFVVSRDRYYESLKRNYSIGMRFKMRFEGEEAAEQR</sequence>
<dbReference type="PANTHER" id="PTHR31384:SF40">
    <property type="entry name" value="AUXIN RESPONSE FACTOR 24"/>
    <property type="match status" value="1"/>
</dbReference>
<evidence type="ECO:0000313" key="10">
    <source>
        <dbReference type="EMBL" id="ONM32306.1"/>
    </source>
</evidence>
<evidence type="ECO:0000256" key="8">
    <source>
        <dbReference type="ARBA" id="ARBA00023294"/>
    </source>
</evidence>
<evidence type="ECO:0000256" key="4">
    <source>
        <dbReference type="ARBA" id="ARBA00023015"/>
    </source>
</evidence>
<dbReference type="Pfam" id="PF02362">
    <property type="entry name" value="B3"/>
    <property type="match status" value="1"/>
</dbReference>
<dbReference type="CDD" id="cd10017">
    <property type="entry name" value="B3_DNA"/>
    <property type="match status" value="1"/>
</dbReference>
<dbReference type="GO" id="GO:0003677">
    <property type="term" value="F:DNA binding"/>
    <property type="evidence" value="ECO:0007669"/>
    <property type="project" value="UniProtKB-KW"/>
</dbReference>
<dbReference type="PANTHER" id="PTHR31384">
    <property type="entry name" value="AUXIN RESPONSE FACTOR 4-RELATED"/>
    <property type="match status" value="1"/>
</dbReference>
<reference evidence="10" key="1">
    <citation type="submission" date="2015-12" db="EMBL/GenBank/DDBJ databases">
        <title>Update maize B73 reference genome by single molecule sequencing technologies.</title>
        <authorList>
            <consortium name="Maize Genome Sequencing Project"/>
            <person name="Ware D."/>
        </authorList>
    </citation>
    <scope>NUCLEOTIDE SEQUENCE [LARGE SCALE GENOMIC DNA]</scope>
    <source>
        <tissue evidence="10">Seedling</tissue>
    </source>
</reference>
<protein>
    <submittedName>
        <fullName evidence="10">Auxin response factor 2</fullName>
    </submittedName>
</protein>
<dbReference type="AlphaFoldDB" id="A0A1D6MTU8"/>
<keyword evidence="8" id="KW-0927">Auxin signaling pathway</keyword>
<keyword evidence="5" id="KW-0238">DNA-binding</keyword>
<dbReference type="PROSITE" id="PS50863">
    <property type="entry name" value="B3"/>
    <property type="match status" value="1"/>
</dbReference>
<evidence type="ECO:0000256" key="5">
    <source>
        <dbReference type="ARBA" id="ARBA00023125"/>
    </source>
</evidence>
<keyword evidence="6" id="KW-0804">Transcription</keyword>
<proteinExistence type="inferred from homology"/>
<dbReference type="EMBL" id="CM007649">
    <property type="protein sequence ID" value="ONM32306.1"/>
    <property type="molecule type" value="Genomic_DNA"/>
</dbReference>